<feature type="transmembrane region" description="Helical" evidence="1">
    <location>
        <begin position="6"/>
        <end position="35"/>
    </location>
</feature>
<evidence type="ECO:0000313" key="3">
    <source>
        <dbReference type="EMBL" id="CAH9121691.1"/>
    </source>
</evidence>
<dbReference type="InterPro" id="IPR006598">
    <property type="entry name" value="CAP10"/>
</dbReference>
<evidence type="ECO:0000256" key="1">
    <source>
        <dbReference type="SAM" id="Phobius"/>
    </source>
</evidence>
<comment type="caution">
    <text evidence="3">The sequence shown here is derived from an EMBL/GenBank/DDBJ whole genome shotgun (WGS) entry which is preliminary data.</text>
</comment>
<dbReference type="AlphaFoldDB" id="A0AAV0EGI1"/>
<dbReference type="InterPro" id="IPR051091">
    <property type="entry name" value="O-Glucosyltr/Glycosyltrsf_90"/>
</dbReference>
<proteinExistence type="predicted"/>
<keyword evidence="4" id="KW-1185">Reference proteome</keyword>
<dbReference type="Pfam" id="PF05686">
    <property type="entry name" value="Glyco_transf_90"/>
    <property type="match status" value="1"/>
</dbReference>
<dbReference type="PANTHER" id="PTHR12203:SF99">
    <property type="entry name" value="OS04G0534100 PROTEIN"/>
    <property type="match status" value="1"/>
</dbReference>
<dbReference type="EMBL" id="CAMAPF010000921">
    <property type="protein sequence ID" value="CAH9121691.1"/>
    <property type="molecule type" value="Genomic_DNA"/>
</dbReference>
<accession>A0AAV0EGI1</accession>
<keyword evidence="1" id="KW-0472">Membrane</keyword>
<dbReference type="Proteomes" id="UP001152523">
    <property type="component" value="Unassembled WGS sequence"/>
</dbReference>
<dbReference type="SMART" id="SM00672">
    <property type="entry name" value="CAP10"/>
    <property type="match status" value="1"/>
</dbReference>
<evidence type="ECO:0000259" key="2">
    <source>
        <dbReference type="SMART" id="SM00672"/>
    </source>
</evidence>
<organism evidence="3 4">
    <name type="scientific">Cuscuta epithymum</name>
    <dbReference type="NCBI Taxonomy" id="186058"/>
    <lineage>
        <taxon>Eukaryota</taxon>
        <taxon>Viridiplantae</taxon>
        <taxon>Streptophyta</taxon>
        <taxon>Embryophyta</taxon>
        <taxon>Tracheophyta</taxon>
        <taxon>Spermatophyta</taxon>
        <taxon>Magnoliopsida</taxon>
        <taxon>eudicotyledons</taxon>
        <taxon>Gunneridae</taxon>
        <taxon>Pentapetalae</taxon>
        <taxon>asterids</taxon>
        <taxon>lamiids</taxon>
        <taxon>Solanales</taxon>
        <taxon>Convolvulaceae</taxon>
        <taxon>Cuscuteae</taxon>
        <taxon>Cuscuta</taxon>
        <taxon>Cuscuta subgen. Cuscuta</taxon>
    </lineage>
</organism>
<evidence type="ECO:0000313" key="4">
    <source>
        <dbReference type="Proteomes" id="UP001152523"/>
    </source>
</evidence>
<sequence>MRGAPLVIFIFFIGVLSTCILNSFFSIYLAFFHYFSSPFYPYYHKAHSCSSSSSSSSSFSLSRTSSSSATCPDYFRWIHKDLGPWRETGITREIVRRGVPAATFRLAIVNGSAYIRGYRKSFQSRDVFTVWGILQLLRRYQIPDLELLFNCEDEPAVPIGGPNGTAVVELRPPPLFGYCTSDSTLDIPFPDWSFWGWPELNIRPWEGMSKELQEGNKRRKWVEREPYAYWKGNPSVSNRRKDLVVKCNASSPSHDWGARLFSQNWTREEHQGFSSSNLASQCTHRYKIYIEGRTWSVSEKYILACNSPTLMVKPTYMDFFSRGLVAMKHYWPIRDDGEKCRSIKDAVYWGNTHPEQAQEIGRAGSKFIEEELKMDYVYDYMFHLLSEYGKLMKYKPSLPPAAAGDDDDEGYQLITSEHILSVAPPQGLVKQFMIESLVKAPSITPPCTMS</sequence>
<feature type="domain" description="Glycosyl transferase CAP10" evidence="2">
    <location>
        <begin position="141"/>
        <end position="395"/>
    </location>
</feature>
<keyword evidence="1" id="KW-1133">Transmembrane helix</keyword>
<dbReference type="PANTHER" id="PTHR12203">
    <property type="entry name" value="KDEL LYS-ASP-GLU-LEU CONTAINING - RELATED"/>
    <property type="match status" value="1"/>
</dbReference>
<reference evidence="3" key="1">
    <citation type="submission" date="2022-07" db="EMBL/GenBank/DDBJ databases">
        <authorList>
            <person name="Macas J."/>
            <person name="Novak P."/>
            <person name="Neumann P."/>
        </authorList>
    </citation>
    <scope>NUCLEOTIDE SEQUENCE</scope>
</reference>
<gene>
    <name evidence="3" type="ORF">CEPIT_LOCUS23897</name>
</gene>
<protein>
    <recommendedName>
        <fullName evidence="2">Glycosyl transferase CAP10 domain-containing protein</fullName>
    </recommendedName>
</protein>
<name>A0AAV0EGI1_9ASTE</name>
<keyword evidence="1" id="KW-0812">Transmembrane</keyword>